<accession>A0A6V7P0Z5</accession>
<gene>
    <name evidence="6" type="ORF">CB5_LOCUS7711</name>
</gene>
<protein>
    <recommendedName>
        <fullName evidence="5">RING-CH-type domain-containing protein</fullName>
    </recommendedName>
</protein>
<evidence type="ECO:0000313" key="6">
    <source>
        <dbReference type="EMBL" id="CAD1824500.1"/>
    </source>
</evidence>
<dbReference type="EMBL" id="LR862144">
    <property type="protein sequence ID" value="CAD1824500.1"/>
    <property type="molecule type" value="Genomic_DNA"/>
</dbReference>
<dbReference type="Pfam" id="PF12906">
    <property type="entry name" value="RINGv"/>
    <property type="match status" value="1"/>
</dbReference>
<dbReference type="InterPro" id="IPR013083">
    <property type="entry name" value="Znf_RING/FYVE/PHD"/>
</dbReference>
<evidence type="ECO:0000256" key="1">
    <source>
        <dbReference type="ARBA" id="ARBA00022723"/>
    </source>
</evidence>
<feature type="region of interest" description="Disordered" evidence="4">
    <location>
        <begin position="90"/>
        <end position="109"/>
    </location>
</feature>
<dbReference type="Gene3D" id="3.30.40.10">
    <property type="entry name" value="Zinc/RING finger domain, C3HC4 (zinc finger)"/>
    <property type="match status" value="1"/>
</dbReference>
<evidence type="ECO:0000259" key="5">
    <source>
        <dbReference type="Pfam" id="PF12906"/>
    </source>
</evidence>
<dbReference type="AlphaFoldDB" id="A0A6V7P0Z5"/>
<evidence type="ECO:0000256" key="2">
    <source>
        <dbReference type="ARBA" id="ARBA00022771"/>
    </source>
</evidence>
<name>A0A6V7P0Z5_ANACO</name>
<reference evidence="6" key="1">
    <citation type="submission" date="2020-07" db="EMBL/GenBank/DDBJ databases">
        <authorList>
            <person name="Lin J."/>
        </authorList>
    </citation>
    <scope>NUCLEOTIDE SEQUENCE</scope>
</reference>
<evidence type="ECO:0000256" key="3">
    <source>
        <dbReference type="ARBA" id="ARBA00022833"/>
    </source>
</evidence>
<organism evidence="6">
    <name type="scientific">Ananas comosus var. bracteatus</name>
    <name type="common">red pineapple</name>
    <dbReference type="NCBI Taxonomy" id="296719"/>
    <lineage>
        <taxon>Eukaryota</taxon>
        <taxon>Viridiplantae</taxon>
        <taxon>Streptophyta</taxon>
        <taxon>Embryophyta</taxon>
        <taxon>Tracheophyta</taxon>
        <taxon>Spermatophyta</taxon>
        <taxon>Magnoliopsida</taxon>
        <taxon>Liliopsida</taxon>
        <taxon>Poales</taxon>
        <taxon>Bromeliaceae</taxon>
        <taxon>Bromelioideae</taxon>
        <taxon>Ananas</taxon>
    </lineage>
</organism>
<keyword evidence="1" id="KW-0479">Metal-binding</keyword>
<feature type="domain" description="RING-CH-type" evidence="5">
    <location>
        <begin position="27"/>
        <end position="53"/>
    </location>
</feature>
<dbReference type="InterPro" id="IPR011016">
    <property type="entry name" value="Znf_RING-CH"/>
</dbReference>
<evidence type="ECO:0000256" key="4">
    <source>
        <dbReference type="SAM" id="MobiDB-lite"/>
    </source>
</evidence>
<dbReference type="GO" id="GO:0008270">
    <property type="term" value="F:zinc ion binding"/>
    <property type="evidence" value="ECO:0007669"/>
    <property type="project" value="UniProtKB-KW"/>
</dbReference>
<keyword evidence="2" id="KW-0863">Zinc-finger</keyword>
<keyword evidence="3" id="KW-0862">Zinc</keyword>
<sequence length="109" mass="11767">MGGGGGGGGGGEVEERGEVGEMMMKQCRICHEYGDEGGDMDVPCACNGTIKNIGELHLLWLGPTHLVLGSDYPQEVPQRLNEAPMLLKNERQDRIKSTAEMSDFDLNST</sequence>
<proteinExistence type="predicted"/>